<protein>
    <submittedName>
        <fullName evidence="2">Uncharacterized protein</fullName>
    </submittedName>
</protein>
<accession>A0A0F9C7E9</accession>
<feature type="compositionally biased region" description="Basic residues" evidence="1">
    <location>
        <begin position="53"/>
        <end position="62"/>
    </location>
</feature>
<dbReference type="EMBL" id="LAZR01034441">
    <property type="protein sequence ID" value="KKL45293.1"/>
    <property type="molecule type" value="Genomic_DNA"/>
</dbReference>
<dbReference type="AlphaFoldDB" id="A0A0F9C7E9"/>
<sequence>MPGTKHGLYDTGDRNPVPKGGKSGTVAPPPTGTDVAPGKSGGGGGRGPSDHKTKGKHGLPGQ</sequence>
<comment type="caution">
    <text evidence="2">The sequence shown here is derived from an EMBL/GenBank/DDBJ whole genome shotgun (WGS) entry which is preliminary data.</text>
</comment>
<organism evidence="2">
    <name type="scientific">marine sediment metagenome</name>
    <dbReference type="NCBI Taxonomy" id="412755"/>
    <lineage>
        <taxon>unclassified sequences</taxon>
        <taxon>metagenomes</taxon>
        <taxon>ecological metagenomes</taxon>
    </lineage>
</organism>
<feature type="region of interest" description="Disordered" evidence="1">
    <location>
        <begin position="1"/>
        <end position="62"/>
    </location>
</feature>
<gene>
    <name evidence="2" type="ORF">LCGC14_2357120</name>
</gene>
<name>A0A0F9C7E9_9ZZZZ</name>
<reference evidence="2" key="1">
    <citation type="journal article" date="2015" name="Nature">
        <title>Complex archaea that bridge the gap between prokaryotes and eukaryotes.</title>
        <authorList>
            <person name="Spang A."/>
            <person name="Saw J.H."/>
            <person name="Jorgensen S.L."/>
            <person name="Zaremba-Niedzwiedzka K."/>
            <person name="Martijn J."/>
            <person name="Lind A.E."/>
            <person name="van Eijk R."/>
            <person name="Schleper C."/>
            <person name="Guy L."/>
            <person name="Ettema T.J."/>
        </authorList>
    </citation>
    <scope>NUCLEOTIDE SEQUENCE</scope>
</reference>
<proteinExistence type="predicted"/>
<evidence type="ECO:0000313" key="2">
    <source>
        <dbReference type="EMBL" id="KKL45293.1"/>
    </source>
</evidence>
<evidence type="ECO:0000256" key="1">
    <source>
        <dbReference type="SAM" id="MobiDB-lite"/>
    </source>
</evidence>